<dbReference type="Proteomes" id="UP000613512">
    <property type="component" value="Unassembled WGS sequence"/>
</dbReference>
<reference evidence="1" key="1">
    <citation type="journal article" date="2014" name="Int. J. Syst. Evol. Microbiol.">
        <title>Complete genome sequence of Corynebacterium casei LMG S-19264T (=DSM 44701T), isolated from a smear-ripened cheese.</title>
        <authorList>
            <consortium name="US DOE Joint Genome Institute (JGI-PGF)"/>
            <person name="Walter F."/>
            <person name="Albersmeier A."/>
            <person name="Kalinowski J."/>
            <person name="Ruckert C."/>
        </authorList>
    </citation>
    <scope>NUCLEOTIDE SEQUENCE</scope>
    <source>
        <strain evidence="1">CGMCC 1.12408</strain>
    </source>
</reference>
<comment type="caution">
    <text evidence="1">The sequence shown here is derived from an EMBL/GenBank/DDBJ whole genome shotgun (WGS) entry which is preliminary data.</text>
</comment>
<dbReference type="EMBL" id="BMEY01000002">
    <property type="protein sequence ID" value="GGA63770.1"/>
    <property type="molecule type" value="Genomic_DNA"/>
</dbReference>
<name>A0A916RPH1_9BACI</name>
<evidence type="ECO:0000313" key="2">
    <source>
        <dbReference type="Proteomes" id="UP000613512"/>
    </source>
</evidence>
<evidence type="ECO:0008006" key="3">
    <source>
        <dbReference type="Google" id="ProtNLM"/>
    </source>
</evidence>
<gene>
    <name evidence="1" type="ORF">GCM10008025_04510</name>
</gene>
<dbReference type="RefSeq" id="WP_188383066.1">
    <property type="nucleotide sequence ID" value="NZ_BMEY01000002.1"/>
</dbReference>
<reference evidence="1" key="2">
    <citation type="submission" date="2020-09" db="EMBL/GenBank/DDBJ databases">
        <authorList>
            <person name="Sun Q."/>
            <person name="Zhou Y."/>
        </authorList>
    </citation>
    <scope>NUCLEOTIDE SEQUENCE</scope>
    <source>
        <strain evidence="1">CGMCC 1.12408</strain>
    </source>
</reference>
<sequence length="316" mass="36243">MHARLNLLVQNYEQLKQSLKWKVSDDKVLMTVSSIYVINNQTFDLQRLLDLANAIKSQAGLFSPLRSQARFTTAAMLDVKFNQPEEKIQELFNLYNDFREERFVRGIYTYISAMILLVMDVEDNKSIISRAKDIYDGMTKEHMFLTSNSDYPLATLLALENRPDMITHIESFYEELSKNGFRKVNDLQFLSHILALGNMERNRLISQVLQITDRFKENNMKVKSLYYPLIGMLSLLPIDSISIEQIADTYHELNQMKGFKWQKDMNFILSASLYISDKLENEGLAETSLTILLESLMQAQQAAMIAATSGSTGGSN</sequence>
<evidence type="ECO:0000313" key="1">
    <source>
        <dbReference type="EMBL" id="GGA63770.1"/>
    </source>
</evidence>
<dbReference type="AlphaFoldDB" id="A0A916RPH1"/>
<protein>
    <recommendedName>
        <fullName evidence="3">DUF4003 domain-containing protein</fullName>
    </recommendedName>
</protein>
<dbReference type="Pfam" id="PF13170">
    <property type="entry name" value="DUF4003"/>
    <property type="match status" value="1"/>
</dbReference>
<dbReference type="InterPro" id="IPR025062">
    <property type="entry name" value="DUF4003"/>
</dbReference>
<accession>A0A916RPH1</accession>
<organism evidence="1 2">
    <name type="scientific">Ornithinibacillus halotolerans</name>
    <dbReference type="NCBI Taxonomy" id="1274357"/>
    <lineage>
        <taxon>Bacteria</taxon>
        <taxon>Bacillati</taxon>
        <taxon>Bacillota</taxon>
        <taxon>Bacilli</taxon>
        <taxon>Bacillales</taxon>
        <taxon>Bacillaceae</taxon>
        <taxon>Ornithinibacillus</taxon>
    </lineage>
</organism>
<keyword evidence="2" id="KW-1185">Reference proteome</keyword>
<proteinExistence type="predicted"/>